<accession>A0ABT6HMA6</accession>
<dbReference type="InterPro" id="IPR000383">
    <property type="entry name" value="Xaa-Pro-like_dom"/>
</dbReference>
<evidence type="ECO:0000256" key="1">
    <source>
        <dbReference type="ARBA" id="ARBA00008645"/>
    </source>
</evidence>
<dbReference type="GO" id="GO:0016787">
    <property type="term" value="F:hydrolase activity"/>
    <property type="evidence" value="ECO:0007669"/>
    <property type="project" value="UniProtKB-KW"/>
</dbReference>
<protein>
    <submittedName>
        <fullName evidence="3">CocE/NonD family hydrolase</fullName>
    </submittedName>
</protein>
<dbReference type="Proteomes" id="UP001223144">
    <property type="component" value="Unassembled WGS sequence"/>
</dbReference>
<comment type="caution">
    <text evidence="3">The sequence shown here is derived from an EMBL/GenBank/DDBJ whole genome shotgun (WGS) entry which is preliminary data.</text>
</comment>
<keyword evidence="4" id="KW-1185">Reference proteome</keyword>
<sequence length="403" mass="43017">MLEFFDDDPLFQMFTDRAIALVARGAAEMGECSATARRIEPGDRDGWYGQWTALARRLAETAGESAAAGRWTSAADGYQRAATYFRTAYQPLFGEPVDPRLTEAFDLESDCFGSFAALAPQPVEAVEIPFEGTTLPGHLCLPADADPAGPPLPTVVSVNGYDSNVHEAYAMHAVPAVRRGYACLLVDGPGQGSVLIRQGLRLRPDWETVLRPVIDYAAGRSEVDAGRIAVMGMSLGGFLAPRGVSGDGRVAALIADPGMWDLLAGMGLPPDVMDRLPDVDPDELSALVAPAAESPMGRWRLVQRGLWTHGVQSLGAYIIELSRYTLSDVAGRIACPALVVANESDPLSAHAQLLHDAVAGPKALVRLGGEDGAFGHCQIWNRSVFDRCAFDWLDGILSPESAA</sequence>
<dbReference type="PANTHER" id="PTHR22946">
    <property type="entry name" value="DIENELACTONE HYDROLASE DOMAIN-CONTAINING PROTEIN-RELATED"/>
    <property type="match status" value="1"/>
</dbReference>
<dbReference type="InterPro" id="IPR029058">
    <property type="entry name" value="AB_hydrolase_fold"/>
</dbReference>
<dbReference type="EMBL" id="JARWBG010000008">
    <property type="protein sequence ID" value="MDH2389014.1"/>
    <property type="molecule type" value="Genomic_DNA"/>
</dbReference>
<dbReference type="RefSeq" id="WP_279927299.1">
    <property type="nucleotide sequence ID" value="NZ_JARWBG010000008.1"/>
</dbReference>
<dbReference type="Gene3D" id="1.20.1440.110">
    <property type="entry name" value="acylaminoacyl peptidase"/>
    <property type="match status" value="1"/>
</dbReference>
<dbReference type="SUPFAM" id="SSF53474">
    <property type="entry name" value="alpha/beta-Hydrolases"/>
    <property type="match status" value="1"/>
</dbReference>
<name>A0ABT6HMA6_9ACTN</name>
<gene>
    <name evidence="3" type="ORF">QCN29_09465</name>
</gene>
<dbReference type="Pfam" id="PF02129">
    <property type="entry name" value="Peptidase_S15"/>
    <property type="match status" value="1"/>
</dbReference>
<evidence type="ECO:0000313" key="3">
    <source>
        <dbReference type="EMBL" id="MDH2389014.1"/>
    </source>
</evidence>
<dbReference type="PANTHER" id="PTHR22946:SF12">
    <property type="entry name" value="CONIDIAL PIGMENT BIOSYNTHESIS PROTEIN AYG1 (AFU_ORTHOLOGUE AFUA_2G17550)"/>
    <property type="match status" value="1"/>
</dbReference>
<feature type="domain" description="Xaa-Pro dipeptidyl-peptidase-like" evidence="2">
    <location>
        <begin position="132"/>
        <end position="264"/>
    </location>
</feature>
<dbReference type="InterPro" id="IPR050261">
    <property type="entry name" value="FrsA_esterase"/>
</dbReference>
<evidence type="ECO:0000313" key="4">
    <source>
        <dbReference type="Proteomes" id="UP001223144"/>
    </source>
</evidence>
<keyword evidence="3" id="KW-0378">Hydrolase</keyword>
<evidence type="ECO:0000259" key="2">
    <source>
        <dbReference type="Pfam" id="PF02129"/>
    </source>
</evidence>
<proteinExistence type="inferred from homology"/>
<organism evidence="3 4">
    <name type="scientific">Streptomyces chengmaiensis</name>
    <dbReference type="NCBI Taxonomy" id="3040919"/>
    <lineage>
        <taxon>Bacteria</taxon>
        <taxon>Bacillati</taxon>
        <taxon>Actinomycetota</taxon>
        <taxon>Actinomycetes</taxon>
        <taxon>Kitasatosporales</taxon>
        <taxon>Streptomycetaceae</taxon>
        <taxon>Streptomyces</taxon>
    </lineage>
</organism>
<comment type="similarity">
    <text evidence="1">Belongs to the AB hydrolase superfamily.</text>
</comment>
<reference evidence="3 4" key="1">
    <citation type="submission" date="2023-04" db="EMBL/GenBank/DDBJ databases">
        <title>Streptomyces chengmaiensis sp. nov. isolated from the stem of mangrove plant in Hainan.</title>
        <authorList>
            <person name="Huang X."/>
            <person name="Zhou S."/>
            <person name="Chu X."/>
            <person name="Xie Y."/>
            <person name="Lin Y."/>
        </authorList>
    </citation>
    <scope>NUCLEOTIDE SEQUENCE [LARGE SCALE GENOMIC DNA]</scope>
    <source>
        <strain evidence="3 4">HNM0663</strain>
    </source>
</reference>
<dbReference type="Gene3D" id="3.40.50.1820">
    <property type="entry name" value="alpha/beta hydrolase"/>
    <property type="match status" value="1"/>
</dbReference>